<accession>A0A5M9J1H8</accession>
<dbReference type="NCBIfam" id="TIGR00229">
    <property type="entry name" value="sensory_box"/>
    <property type="match status" value="4"/>
</dbReference>
<sequence>MADDEMLQTLESVLACLSGAVVALDRAARVVAGNPAFSHLQIQNGVRPATGCEFISLLRSEDHGLFYAALEKAAGKTRAVFAALSRVSCGLDISLTVWRDDYFIVEVIARQAPSPPQSSTESFSDIPLRSIFDSSGTGLALVALDGRWLRANGVICTLLGYSEAQLQATTFMALTHPEDREVGKQLIDELKRGARPGATLHKRYIHRDGRVVWVRLTVGLVRDDQGQPVCFVSQLEDITENWQLRETLMGSELKFLTLAENSPNIIVRYDRNLLRTYVNPTFLLLTGRSYDESIGVSPGEGAGHYLNQLRHVVATGETAQFLDSWTFEGSTEYVSCAVSLMAERNHTGEVIGVLALAHDITELRKQQVLEDARLGIFEKMATGGALEETLALLVGYLQMALPHRSCGVRLAEPLGIGLATYKASAGLAASSPAAGWSEPIVDKQGRVLGIFELSLSPGDEPDESDILRVRQTCHIAAIAIERWQSESLLRERERRYRDIFDHTLDMLCLLEMTSVGDLRCVEVNPALLRALGKAHGEVIDESLASIFGRLSAQKIQALCEQCTVVGRVIESDEGMVLRDEVRQLHLTLVPVADSARVAPRILVISRDITLLARARQKELERQHDINALVENSPDAIVRVSAHGQVLYVNAQLKKWVGGAWPELIGMPMDAVAPLNNQAQLFRELVAQVIQQNKATEQEFLLSGLKAAPKVVLIHFVPEVDGQRVVSVLAVGRDISKLRAAERRLANSNAQLRDLSTRRETAREEERKLIAREIHDELGQHLTALRMGISLLRFQFGASTPELTPQVERLMVLTDKTIQVVRDVSTSLRPSALNLGLVSGLEWLTTEFVTLTRVPCTLHLPSIPLTLPDTHITAAFRIVQESLTNIARYAEATQVSVTLSPQETHWLLEVQDNGKGFDPDAVGRKTLGLAGMRERGVMLGGKVIIFSHPGHGTTVQAFIPMHKDTY</sequence>
<dbReference type="Pfam" id="PF02518">
    <property type="entry name" value="HATPase_c"/>
    <property type="match status" value="1"/>
</dbReference>
<dbReference type="InterPro" id="IPR050482">
    <property type="entry name" value="Sensor_HK_TwoCompSys"/>
</dbReference>
<dbReference type="InterPro" id="IPR036890">
    <property type="entry name" value="HATPase_C_sf"/>
</dbReference>
<dbReference type="Gene3D" id="1.20.5.1930">
    <property type="match status" value="1"/>
</dbReference>
<dbReference type="PROSITE" id="PS50113">
    <property type="entry name" value="PAC"/>
    <property type="match status" value="1"/>
</dbReference>
<dbReference type="PROSITE" id="PS50112">
    <property type="entry name" value="PAS"/>
    <property type="match status" value="2"/>
</dbReference>
<dbReference type="Gene3D" id="3.30.450.20">
    <property type="entry name" value="PAS domain"/>
    <property type="match status" value="4"/>
</dbReference>
<dbReference type="Proteomes" id="UP000323425">
    <property type="component" value="Unassembled WGS sequence"/>
</dbReference>
<feature type="domain" description="PAC" evidence="7">
    <location>
        <begin position="198"/>
        <end position="250"/>
    </location>
</feature>
<keyword evidence="2 8" id="KW-0418">Kinase</keyword>
<comment type="caution">
    <text evidence="8">The sequence shown here is derived from an EMBL/GenBank/DDBJ whole genome shotgun (WGS) entry which is preliminary data.</text>
</comment>
<gene>
    <name evidence="8" type="primary">nreB</name>
    <name evidence="8" type="ORF">FX985_02068</name>
</gene>
<dbReference type="InterPro" id="IPR013655">
    <property type="entry name" value="PAS_fold_3"/>
</dbReference>
<dbReference type="EC" id="2.7.13.3" evidence="8"/>
<feature type="coiled-coil region" evidence="4">
    <location>
        <begin position="737"/>
        <end position="771"/>
    </location>
</feature>
<keyword evidence="3" id="KW-0902">Two-component regulatory system</keyword>
<dbReference type="CDD" id="cd00130">
    <property type="entry name" value="PAS"/>
    <property type="match status" value="4"/>
</dbReference>
<dbReference type="InterPro" id="IPR000700">
    <property type="entry name" value="PAS-assoc_C"/>
</dbReference>
<dbReference type="Pfam" id="PF07730">
    <property type="entry name" value="HisKA_3"/>
    <property type="match status" value="1"/>
</dbReference>
<dbReference type="PROSITE" id="PS50109">
    <property type="entry name" value="HIS_KIN"/>
    <property type="match status" value="1"/>
</dbReference>
<evidence type="ECO:0000256" key="3">
    <source>
        <dbReference type="ARBA" id="ARBA00023012"/>
    </source>
</evidence>
<name>A0A5M9J1H8_9PSED</name>
<dbReference type="InterPro" id="IPR000014">
    <property type="entry name" value="PAS"/>
</dbReference>
<dbReference type="SUPFAM" id="SSF55874">
    <property type="entry name" value="ATPase domain of HSP90 chaperone/DNA topoisomerase II/histidine kinase"/>
    <property type="match status" value="1"/>
</dbReference>
<feature type="domain" description="PAS" evidence="6">
    <location>
        <begin position="124"/>
        <end position="194"/>
    </location>
</feature>
<keyword evidence="1 8" id="KW-0808">Transferase</keyword>
<dbReference type="Pfam" id="PF08448">
    <property type="entry name" value="PAS_4"/>
    <property type="match status" value="3"/>
</dbReference>
<evidence type="ECO:0000313" key="9">
    <source>
        <dbReference type="Proteomes" id="UP000323425"/>
    </source>
</evidence>
<feature type="domain" description="PAS" evidence="6">
    <location>
        <begin position="621"/>
        <end position="665"/>
    </location>
</feature>
<evidence type="ECO:0000259" key="7">
    <source>
        <dbReference type="PROSITE" id="PS50113"/>
    </source>
</evidence>
<evidence type="ECO:0000256" key="4">
    <source>
        <dbReference type="SAM" id="Coils"/>
    </source>
</evidence>
<dbReference type="GO" id="GO:0046983">
    <property type="term" value="F:protein dimerization activity"/>
    <property type="evidence" value="ECO:0007669"/>
    <property type="project" value="InterPro"/>
</dbReference>
<evidence type="ECO:0000256" key="1">
    <source>
        <dbReference type="ARBA" id="ARBA00022679"/>
    </source>
</evidence>
<dbReference type="InterPro" id="IPR001610">
    <property type="entry name" value="PAC"/>
</dbReference>
<dbReference type="CDD" id="cd16917">
    <property type="entry name" value="HATPase_UhpB-NarQ-NarX-like"/>
    <property type="match status" value="1"/>
</dbReference>
<evidence type="ECO:0000259" key="5">
    <source>
        <dbReference type="PROSITE" id="PS50109"/>
    </source>
</evidence>
<feature type="domain" description="Histidine kinase" evidence="5">
    <location>
        <begin position="772"/>
        <end position="962"/>
    </location>
</feature>
<evidence type="ECO:0000313" key="8">
    <source>
        <dbReference type="EMBL" id="KAA8562002.1"/>
    </source>
</evidence>
<dbReference type="SUPFAM" id="SSF55785">
    <property type="entry name" value="PYP-like sensor domain (PAS domain)"/>
    <property type="match status" value="4"/>
</dbReference>
<dbReference type="InterPro" id="IPR005467">
    <property type="entry name" value="His_kinase_dom"/>
</dbReference>
<dbReference type="PANTHER" id="PTHR24421">
    <property type="entry name" value="NITRATE/NITRITE SENSOR PROTEIN NARX-RELATED"/>
    <property type="match status" value="1"/>
</dbReference>
<dbReference type="SUPFAM" id="SSF55781">
    <property type="entry name" value="GAF domain-like"/>
    <property type="match status" value="1"/>
</dbReference>
<dbReference type="RefSeq" id="WP_223840711.1">
    <property type="nucleotide sequence ID" value="NZ_VTFH01000001.1"/>
</dbReference>
<dbReference type="InterPro" id="IPR011712">
    <property type="entry name" value="Sig_transdc_His_kin_sub3_dim/P"/>
</dbReference>
<dbReference type="InterPro" id="IPR035965">
    <property type="entry name" value="PAS-like_dom_sf"/>
</dbReference>
<dbReference type="PANTHER" id="PTHR24421:SF59">
    <property type="entry name" value="OXYGEN SENSOR HISTIDINE KINASE NREB"/>
    <property type="match status" value="1"/>
</dbReference>
<dbReference type="GO" id="GO:0000155">
    <property type="term" value="F:phosphorelay sensor kinase activity"/>
    <property type="evidence" value="ECO:0007669"/>
    <property type="project" value="InterPro"/>
</dbReference>
<dbReference type="InterPro" id="IPR003594">
    <property type="entry name" value="HATPase_dom"/>
</dbReference>
<dbReference type="SMART" id="SM00091">
    <property type="entry name" value="PAS"/>
    <property type="match status" value="5"/>
</dbReference>
<keyword evidence="4" id="KW-0175">Coiled coil</keyword>
<evidence type="ECO:0000256" key="2">
    <source>
        <dbReference type="ARBA" id="ARBA00022777"/>
    </source>
</evidence>
<dbReference type="Gene3D" id="3.30.565.10">
    <property type="entry name" value="Histidine kinase-like ATPase, C-terminal domain"/>
    <property type="match status" value="1"/>
</dbReference>
<protein>
    <submittedName>
        <fullName evidence="8">Oxygen sensor histidine kinase NreB</fullName>
        <ecNumber evidence="8">2.7.13.3</ecNumber>
    </submittedName>
</protein>
<dbReference type="SMART" id="SM00387">
    <property type="entry name" value="HATPase_c"/>
    <property type="match status" value="1"/>
</dbReference>
<proteinExistence type="predicted"/>
<dbReference type="AlphaFoldDB" id="A0A5M9J1H8"/>
<dbReference type="SMART" id="SM00086">
    <property type="entry name" value="PAC"/>
    <property type="match status" value="3"/>
</dbReference>
<organism evidence="8 9">
    <name type="scientific">Pseudomonas extremaustralis</name>
    <dbReference type="NCBI Taxonomy" id="359110"/>
    <lineage>
        <taxon>Bacteria</taxon>
        <taxon>Pseudomonadati</taxon>
        <taxon>Pseudomonadota</taxon>
        <taxon>Gammaproteobacteria</taxon>
        <taxon>Pseudomonadales</taxon>
        <taxon>Pseudomonadaceae</taxon>
        <taxon>Pseudomonas</taxon>
    </lineage>
</organism>
<evidence type="ECO:0000259" key="6">
    <source>
        <dbReference type="PROSITE" id="PS50112"/>
    </source>
</evidence>
<reference evidence="8 9" key="1">
    <citation type="journal article" date="2018" name="Plant Biotechnol. Rep.">
        <title>Diversity and antifungal activity of endophytic bacteria associated with Panax ginseng seedlings.</title>
        <authorList>
            <person name="Park J.M."/>
            <person name="Hong C.E."/>
            <person name="Jo S.H."/>
        </authorList>
    </citation>
    <scope>NUCLEOTIDE SEQUENCE [LARGE SCALE GENOMIC DNA]</scope>
    <source>
        <strain evidence="8 9">PgKB38</strain>
    </source>
</reference>
<dbReference type="InterPro" id="IPR013656">
    <property type="entry name" value="PAS_4"/>
</dbReference>
<dbReference type="Pfam" id="PF08447">
    <property type="entry name" value="PAS_3"/>
    <property type="match status" value="1"/>
</dbReference>
<dbReference type="EMBL" id="VTFH01000001">
    <property type="protein sequence ID" value="KAA8562002.1"/>
    <property type="molecule type" value="Genomic_DNA"/>
</dbReference>
<dbReference type="GO" id="GO:0016020">
    <property type="term" value="C:membrane"/>
    <property type="evidence" value="ECO:0007669"/>
    <property type="project" value="InterPro"/>
</dbReference>